<dbReference type="GO" id="GO:0005634">
    <property type="term" value="C:nucleus"/>
    <property type="evidence" value="ECO:0007669"/>
    <property type="project" value="TreeGrafter"/>
</dbReference>
<gene>
    <name evidence="7" type="primary">REX3</name>
    <name evidence="7" type="ORF">LTR77_004696</name>
</gene>
<dbReference type="SUPFAM" id="SSF53098">
    <property type="entry name" value="Ribonuclease H-like"/>
    <property type="match status" value="1"/>
</dbReference>
<evidence type="ECO:0000256" key="2">
    <source>
        <dbReference type="ARBA" id="ARBA00022722"/>
    </source>
</evidence>
<evidence type="ECO:0000256" key="3">
    <source>
        <dbReference type="ARBA" id="ARBA00022801"/>
    </source>
</evidence>
<dbReference type="InterPro" id="IPR036397">
    <property type="entry name" value="RNaseH_sf"/>
</dbReference>
<accession>A0AAV9P9U5</accession>
<proteinExistence type="inferred from homology"/>
<dbReference type="PANTHER" id="PTHR12801">
    <property type="entry name" value="RNA EXONUCLEASE REXO1 / RECO3 FAMILY MEMBER-RELATED"/>
    <property type="match status" value="1"/>
</dbReference>
<feature type="region of interest" description="Disordered" evidence="5">
    <location>
        <begin position="42"/>
        <end position="143"/>
    </location>
</feature>
<dbReference type="SMART" id="SM00479">
    <property type="entry name" value="EXOIII"/>
    <property type="match status" value="1"/>
</dbReference>
<sequence>MVFSTTTLFRGIACPSSKQCGLTNCIFSHDSAATSTLDAKDNAAANTTTTSAPEHNSSQEPPTKRRKVTYENGAAKPLSRADLIRSELAESTKQPPSLSKSVSPPPTNVSLTSRSRGLATTNKDPLQNGVAGVQPPPSKIQLGSHETLNPRLIANDPVGHSKRSLFLKHLHGELAKLNSVVAKAEGLEPKHLLHLSDSEIIKIALDDEEKAARESSMLYPNIIKQRISFYRKMTLEQWLQHLKTTFITETPKQKTEREAKPLDTGLTPEQEGLIINHVIANQAELVKYGYIPTPPTEAEAAEAAAAVEASKNFEVCDRCGARFQMFPERNDEGQLTSNGTCKYHPRRKIVPQRTKGDVASGMTKEAYHPCCNGVVGSPGCTENSDHVFKTNSPARMAAVLPFITTPENDQPKTDKNGRRLKGVTFDCEMGYTTFGLELIRLTAVSWPAGDQLLDILVRPLGTVIDFNSRFSGVWPESFANAQPYGENESTSSNGFTTKDATTSPLPIVGSPQRARELLCQYLTPKTPLIGHAIDNDLNTVRLCHPTIVDTIVLFPHPRGLPLRFGLKMLTNRHLGRTIQNGGDQGHDSLEDAQATGDLVRHSIGEKWKLLSAQGWRMGQDCLIPPPSRDDLPPSKSSEEFAQRLFDEALERGSGAKKRKKRGSGDDNAEDGNSGIGVGAFLKRDA</sequence>
<feature type="region of interest" description="Disordered" evidence="5">
    <location>
        <begin position="483"/>
        <end position="507"/>
    </location>
</feature>
<keyword evidence="4 7" id="KW-0269">Exonuclease</keyword>
<dbReference type="PANTHER" id="PTHR12801:SF112">
    <property type="entry name" value="RNA EXONUCLEASE 3"/>
    <property type="match status" value="1"/>
</dbReference>
<organism evidence="7 8">
    <name type="scientific">Saxophila tyrrhenica</name>
    <dbReference type="NCBI Taxonomy" id="1690608"/>
    <lineage>
        <taxon>Eukaryota</taxon>
        <taxon>Fungi</taxon>
        <taxon>Dikarya</taxon>
        <taxon>Ascomycota</taxon>
        <taxon>Pezizomycotina</taxon>
        <taxon>Dothideomycetes</taxon>
        <taxon>Dothideomycetidae</taxon>
        <taxon>Mycosphaerellales</taxon>
        <taxon>Extremaceae</taxon>
        <taxon>Saxophila</taxon>
    </lineage>
</organism>
<comment type="caution">
    <text evidence="7">The sequence shown here is derived from an EMBL/GenBank/DDBJ whole genome shotgun (WGS) entry which is preliminary data.</text>
</comment>
<feature type="domain" description="Exonuclease" evidence="6">
    <location>
        <begin position="421"/>
        <end position="608"/>
    </location>
</feature>
<dbReference type="CDD" id="cd06145">
    <property type="entry name" value="REX1_like"/>
    <property type="match status" value="1"/>
</dbReference>
<protein>
    <submittedName>
        <fullName evidence="7">RNA exonuclease 3</fullName>
    </submittedName>
</protein>
<evidence type="ECO:0000313" key="8">
    <source>
        <dbReference type="Proteomes" id="UP001337655"/>
    </source>
</evidence>
<dbReference type="GeneID" id="89926041"/>
<keyword evidence="8" id="KW-1185">Reference proteome</keyword>
<dbReference type="InterPro" id="IPR012337">
    <property type="entry name" value="RNaseH-like_sf"/>
</dbReference>
<dbReference type="Gene3D" id="3.30.420.10">
    <property type="entry name" value="Ribonuclease H-like superfamily/Ribonuclease H"/>
    <property type="match status" value="1"/>
</dbReference>
<feature type="region of interest" description="Disordered" evidence="5">
    <location>
        <begin position="621"/>
        <end position="685"/>
    </location>
</feature>
<dbReference type="RefSeq" id="XP_064659310.1">
    <property type="nucleotide sequence ID" value="XM_064801949.1"/>
</dbReference>
<feature type="compositionally biased region" description="Low complexity" evidence="5">
    <location>
        <begin position="42"/>
        <end position="52"/>
    </location>
</feature>
<comment type="similarity">
    <text evidence="1">Belongs to the REXO1/REXO3 family.</text>
</comment>
<evidence type="ECO:0000256" key="4">
    <source>
        <dbReference type="ARBA" id="ARBA00022839"/>
    </source>
</evidence>
<evidence type="ECO:0000313" key="7">
    <source>
        <dbReference type="EMBL" id="KAK5170112.1"/>
    </source>
</evidence>
<feature type="compositionally biased region" description="Basic and acidic residues" evidence="5">
    <location>
        <begin position="627"/>
        <end position="650"/>
    </location>
</feature>
<name>A0AAV9P9U5_9PEZI</name>
<dbReference type="Proteomes" id="UP001337655">
    <property type="component" value="Unassembled WGS sequence"/>
</dbReference>
<evidence type="ECO:0000256" key="1">
    <source>
        <dbReference type="ARBA" id="ARBA00006357"/>
    </source>
</evidence>
<dbReference type="EMBL" id="JAVRRT010000007">
    <property type="protein sequence ID" value="KAK5170112.1"/>
    <property type="molecule type" value="Genomic_DNA"/>
</dbReference>
<dbReference type="InterPro" id="IPR013520">
    <property type="entry name" value="Ribonucl_H"/>
</dbReference>
<keyword evidence="3" id="KW-0378">Hydrolase</keyword>
<keyword evidence="2" id="KW-0540">Nuclease</keyword>
<dbReference type="GO" id="GO:0003676">
    <property type="term" value="F:nucleic acid binding"/>
    <property type="evidence" value="ECO:0007669"/>
    <property type="project" value="InterPro"/>
</dbReference>
<dbReference type="InterPro" id="IPR047021">
    <property type="entry name" value="REXO1/3/4-like"/>
</dbReference>
<dbReference type="AlphaFoldDB" id="A0AAV9P9U5"/>
<reference evidence="7 8" key="1">
    <citation type="submission" date="2023-08" db="EMBL/GenBank/DDBJ databases">
        <title>Black Yeasts Isolated from many extreme environments.</title>
        <authorList>
            <person name="Coleine C."/>
            <person name="Stajich J.E."/>
            <person name="Selbmann L."/>
        </authorList>
    </citation>
    <scope>NUCLEOTIDE SEQUENCE [LARGE SCALE GENOMIC DNA]</scope>
    <source>
        <strain evidence="7 8">CCFEE 5935</strain>
    </source>
</reference>
<feature type="compositionally biased region" description="Polar residues" evidence="5">
    <location>
        <begin position="487"/>
        <end position="504"/>
    </location>
</feature>
<evidence type="ECO:0000259" key="6">
    <source>
        <dbReference type="SMART" id="SM00479"/>
    </source>
</evidence>
<feature type="compositionally biased region" description="Polar residues" evidence="5">
    <location>
        <begin position="108"/>
        <end position="125"/>
    </location>
</feature>
<evidence type="ECO:0000256" key="5">
    <source>
        <dbReference type="SAM" id="MobiDB-lite"/>
    </source>
</evidence>
<dbReference type="InterPro" id="IPR034922">
    <property type="entry name" value="REX1-like_exo"/>
</dbReference>
<dbReference type="GO" id="GO:0004527">
    <property type="term" value="F:exonuclease activity"/>
    <property type="evidence" value="ECO:0007669"/>
    <property type="project" value="UniProtKB-KW"/>
</dbReference>